<proteinExistence type="predicted"/>
<evidence type="ECO:0000313" key="2">
    <source>
        <dbReference type="Proteomes" id="UP000175744"/>
    </source>
</evidence>
<dbReference type="AlphaFoldDB" id="A0A1E8EXX1"/>
<accession>A0A1E8EXX1</accession>
<sequence>MISTYEIPSKDLLKHLKNYANKKEDILVSSKLEYKDKLYREVVFNKKSLINNETKGIMYIDENFTTVKDDNLIKELASLAYYYEIFYGNRTENSIFNAINHSGGLNREKNDLKLAEKGLDYIYDAGLNEAQYVKDIINKIPNIRDKNNCKLIELKDIVDKFSFQEAFNNDILNSIYNYYEEILALNFENITTIASGIDYYDNIQNAAKKSRRALIFKLKRKIVEPLFKLEYQVSYFKKLINVCSPVINMSKGQYLKFINNKQKENIKSRIELLRK</sequence>
<dbReference type="EMBL" id="LZFO01000022">
    <property type="protein sequence ID" value="OFI05777.1"/>
    <property type="molecule type" value="Genomic_DNA"/>
</dbReference>
<dbReference type="Proteomes" id="UP000175744">
    <property type="component" value="Unassembled WGS sequence"/>
</dbReference>
<gene>
    <name evidence="1" type="ORF">CLOACE_15440</name>
</gene>
<dbReference type="OrthoDB" id="1892709at2"/>
<name>A0A1E8EXX1_9CLOT</name>
<keyword evidence="2" id="KW-1185">Reference proteome</keyword>
<organism evidence="1 2">
    <name type="scientific">Clostridium acetireducens DSM 10703</name>
    <dbReference type="NCBI Taxonomy" id="1121290"/>
    <lineage>
        <taxon>Bacteria</taxon>
        <taxon>Bacillati</taxon>
        <taxon>Bacillota</taxon>
        <taxon>Clostridia</taxon>
        <taxon>Eubacteriales</taxon>
        <taxon>Clostridiaceae</taxon>
        <taxon>Clostridium</taxon>
    </lineage>
</organism>
<evidence type="ECO:0000313" key="1">
    <source>
        <dbReference type="EMBL" id="OFI05777.1"/>
    </source>
</evidence>
<dbReference type="RefSeq" id="WP_084027586.1">
    <property type="nucleotide sequence ID" value="NZ_LZFO01000022.1"/>
</dbReference>
<comment type="caution">
    <text evidence="1">The sequence shown here is derived from an EMBL/GenBank/DDBJ whole genome shotgun (WGS) entry which is preliminary data.</text>
</comment>
<reference evidence="1 2" key="1">
    <citation type="submission" date="2016-06" db="EMBL/GenBank/DDBJ databases">
        <title>Genome sequence of Clostridium acetireducens DSM 10703.</title>
        <authorList>
            <person name="Poehlein A."/>
            <person name="Fluechter S."/>
            <person name="Duerre P."/>
            <person name="Daniel R."/>
        </authorList>
    </citation>
    <scope>NUCLEOTIDE SEQUENCE [LARGE SCALE GENOMIC DNA]</scope>
    <source>
        <strain evidence="1 2">DSM 10703</strain>
    </source>
</reference>
<protein>
    <submittedName>
        <fullName evidence="1">Uncharacterized protein</fullName>
    </submittedName>
</protein>